<feature type="non-terminal residue" evidence="2">
    <location>
        <position position="102"/>
    </location>
</feature>
<feature type="region of interest" description="Disordered" evidence="1">
    <location>
        <begin position="14"/>
        <end position="39"/>
    </location>
</feature>
<keyword evidence="3" id="KW-1185">Reference proteome</keyword>
<evidence type="ECO:0000313" key="2">
    <source>
        <dbReference type="EMBL" id="KAK2113679.1"/>
    </source>
</evidence>
<feature type="compositionally biased region" description="Polar residues" evidence="1">
    <location>
        <begin position="19"/>
        <end position="39"/>
    </location>
</feature>
<gene>
    <name evidence="2" type="ORF">P7K49_007945</name>
</gene>
<evidence type="ECO:0000256" key="1">
    <source>
        <dbReference type="SAM" id="MobiDB-lite"/>
    </source>
</evidence>
<comment type="caution">
    <text evidence="2">The sequence shown here is derived from an EMBL/GenBank/DDBJ whole genome shotgun (WGS) entry which is preliminary data.</text>
</comment>
<evidence type="ECO:0000313" key="3">
    <source>
        <dbReference type="Proteomes" id="UP001266305"/>
    </source>
</evidence>
<dbReference type="EMBL" id="JASSZA010000004">
    <property type="protein sequence ID" value="KAK2113679.1"/>
    <property type="molecule type" value="Genomic_DNA"/>
</dbReference>
<name>A0ABQ9VXY0_SAGOE</name>
<accession>A0ABQ9VXY0</accession>
<dbReference type="Proteomes" id="UP001266305">
    <property type="component" value="Unassembled WGS sequence"/>
</dbReference>
<sequence>MGVVLVRLSGWHNPAVDQVSPTGPSKSSGLCDQSQQNPNPSRILYSSNIRLCSTESLSSSYKSIDLSTGVAVKVKGQYHEATLRDPLGTLGHSGVALTQYTK</sequence>
<protein>
    <submittedName>
        <fullName evidence="2">Uncharacterized protein</fullName>
    </submittedName>
</protein>
<organism evidence="2 3">
    <name type="scientific">Saguinus oedipus</name>
    <name type="common">Cotton-top tamarin</name>
    <name type="synonym">Oedipomidas oedipus</name>
    <dbReference type="NCBI Taxonomy" id="9490"/>
    <lineage>
        <taxon>Eukaryota</taxon>
        <taxon>Metazoa</taxon>
        <taxon>Chordata</taxon>
        <taxon>Craniata</taxon>
        <taxon>Vertebrata</taxon>
        <taxon>Euteleostomi</taxon>
        <taxon>Mammalia</taxon>
        <taxon>Eutheria</taxon>
        <taxon>Euarchontoglires</taxon>
        <taxon>Primates</taxon>
        <taxon>Haplorrhini</taxon>
        <taxon>Platyrrhini</taxon>
        <taxon>Cebidae</taxon>
        <taxon>Callitrichinae</taxon>
        <taxon>Saguinus</taxon>
    </lineage>
</organism>
<proteinExistence type="predicted"/>
<reference evidence="2 3" key="1">
    <citation type="submission" date="2023-05" db="EMBL/GenBank/DDBJ databases">
        <title>B98-5 Cell Line De Novo Hybrid Assembly: An Optical Mapping Approach.</title>
        <authorList>
            <person name="Kananen K."/>
            <person name="Auerbach J.A."/>
            <person name="Kautto E."/>
            <person name="Blachly J.S."/>
        </authorList>
    </citation>
    <scope>NUCLEOTIDE SEQUENCE [LARGE SCALE GENOMIC DNA]</scope>
    <source>
        <strain evidence="2">B95-8</strain>
        <tissue evidence="2">Cell line</tissue>
    </source>
</reference>